<organism evidence="5 6">
    <name type="scientific">Triticum turgidum subsp. durum</name>
    <name type="common">Durum wheat</name>
    <name type="synonym">Triticum durum</name>
    <dbReference type="NCBI Taxonomy" id="4567"/>
    <lineage>
        <taxon>Eukaryota</taxon>
        <taxon>Viridiplantae</taxon>
        <taxon>Streptophyta</taxon>
        <taxon>Embryophyta</taxon>
        <taxon>Tracheophyta</taxon>
        <taxon>Spermatophyta</taxon>
        <taxon>Magnoliopsida</taxon>
        <taxon>Liliopsida</taxon>
        <taxon>Poales</taxon>
        <taxon>Poaceae</taxon>
        <taxon>BOP clade</taxon>
        <taxon>Pooideae</taxon>
        <taxon>Triticodae</taxon>
        <taxon>Triticeae</taxon>
        <taxon>Triticinae</taxon>
        <taxon>Triticum</taxon>
    </lineage>
</organism>
<gene>
    <name evidence="5" type="ORF">TRITD_2Bv1G210720</name>
</gene>
<dbReference type="Gramene" id="TRITD2Bv1G210720.1">
    <property type="protein sequence ID" value="TRITD2Bv1G210720.1"/>
    <property type="gene ID" value="TRITD2Bv1G210720"/>
</dbReference>
<dbReference type="Proteomes" id="UP000324705">
    <property type="component" value="Chromosome 2B"/>
</dbReference>
<reference evidence="5 6" key="1">
    <citation type="submission" date="2017-09" db="EMBL/GenBank/DDBJ databases">
        <authorList>
            <consortium name="International Durum Wheat Genome Sequencing Consortium (IDWGSC)"/>
            <person name="Milanesi L."/>
        </authorList>
    </citation>
    <scope>NUCLEOTIDE SEQUENCE [LARGE SCALE GENOMIC DNA]</scope>
    <source>
        <strain evidence="6">cv. Svevo</strain>
    </source>
</reference>
<sequence length="86" mass="9373">MVPFSAADEAVGLPADIVNLCSIKTMKGLQVNKTGASGLFYKFPHESYFRKGVTGDWVNHMTPEMAQRLDAIVEDKLYGSGLSFSS</sequence>
<protein>
    <recommendedName>
        <fullName evidence="3">Sulfotransferase</fullName>
        <ecNumber evidence="3">2.8.2.-</ecNumber>
    </recommendedName>
</protein>
<keyword evidence="2 3" id="KW-0808">Transferase</keyword>
<evidence type="ECO:0000256" key="3">
    <source>
        <dbReference type="RuleBase" id="RU361155"/>
    </source>
</evidence>
<dbReference type="AlphaFoldDB" id="A0A9R1RRR8"/>
<dbReference type="InterPro" id="IPR000863">
    <property type="entry name" value="Sulfotransferase_dom"/>
</dbReference>
<dbReference type="GO" id="GO:0008146">
    <property type="term" value="F:sulfotransferase activity"/>
    <property type="evidence" value="ECO:0007669"/>
    <property type="project" value="InterPro"/>
</dbReference>
<evidence type="ECO:0000256" key="2">
    <source>
        <dbReference type="ARBA" id="ARBA00022679"/>
    </source>
</evidence>
<comment type="similarity">
    <text evidence="1 3">Belongs to the sulfotransferase 1 family.</text>
</comment>
<evidence type="ECO:0000313" key="6">
    <source>
        <dbReference type="Proteomes" id="UP000324705"/>
    </source>
</evidence>
<dbReference type="OMA" id="PHESYFR"/>
<proteinExistence type="inferred from homology"/>
<keyword evidence="6" id="KW-1185">Reference proteome</keyword>
<evidence type="ECO:0000313" key="5">
    <source>
        <dbReference type="EMBL" id="VAH51086.1"/>
    </source>
</evidence>
<dbReference type="Pfam" id="PF00685">
    <property type="entry name" value="Sulfotransfer_1"/>
    <property type="match status" value="1"/>
</dbReference>
<dbReference type="PANTHER" id="PTHR11783">
    <property type="entry name" value="SULFOTRANSFERASE SULT"/>
    <property type="match status" value="1"/>
</dbReference>
<dbReference type="EC" id="2.8.2.-" evidence="3"/>
<feature type="domain" description="Sulfotransferase" evidence="4">
    <location>
        <begin position="15"/>
        <end position="81"/>
    </location>
</feature>
<accession>A0A9R1RRR8</accession>
<evidence type="ECO:0000259" key="4">
    <source>
        <dbReference type="Pfam" id="PF00685"/>
    </source>
</evidence>
<dbReference type="SUPFAM" id="SSF52540">
    <property type="entry name" value="P-loop containing nucleoside triphosphate hydrolases"/>
    <property type="match status" value="1"/>
</dbReference>
<dbReference type="EMBL" id="LT934114">
    <property type="protein sequence ID" value="VAH51086.1"/>
    <property type="molecule type" value="Genomic_DNA"/>
</dbReference>
<dbReference type="Gene3D" id="3.40.50.300">
    <property type="entry name" value="P-loop containing nucleotide triphosphate hydrolases"/>
    <property type="match status" value="1"/>
</dbReference>
<evidence type="ECO:0000256" key="1">
    <source>
        <dbReference type="ARBA" id="ARBA00005771"/>
    </source>
</evidence>
<dbReference type="InterPro" id="IPR027417">
    <property type="entry name" value="P-loop_NTPase"/>
</dbReference>
<name>A0A9R1RRR8_TRITD</name>